<accession>A0A2K4VZ42</accession>
<name>A0A2K4VZ42_PSESX</name>
<dbReference type="EMBL" id="RBUA01000866">
    <property type="protein sequence ID" value="RMU54120.1"/>
    <property type="molecule type" value="Genomic_DNA"/>
</dbReference>
<sequence length="72" mass="7946">MKAVNKPLQNSTSWADTLKARKAHLAALLKTINATSANISQIQMLTIKAIKAEAAHIEAEHDADVVKRWLKK</sequence>
<organism evidence="1 2">
    <name type="scientific">Pseudomonas syringae pv. avii</name>
    <dbReference type="NCBI Taxonomy" id="663959"/>
    <lineage>
        <taxon>Bacteria</taxon>
        <taxon>Pseudomonadati</taxon>
        <taxon>Pseudomonadota</taxon>
        <taxon>Gammaproteobacteria</taxon>
        <taxon>Pseudomonadales</taxon>
        <taxon>Pseudomonadaceae</taxon>
        <taxon>Pseudomonas</taxon>
        <taxon>Pseudomonas syringae</taxon>
    </lineage>
</organism>
<dbReference type="AlphaFoldDB" id="A0A2K4VZ42"/>
<reference evidence="1 2" key="1">
    <citation type="submission" date="2018-08" db="EMBL/GenBank/DDBJ databases">
        <title>Recombination of ecologically and evolutionarily significant loci maintains genetic cohesion in the Pseudomonas syringae species complex.</title>
        <authorList>
            <person name="Dillon M."/>
            <person name="Thakur S."/>
            <person name="Almeida R.N.D."/>
            <person name="Weir B.S."/>
            <person name="Guttman D.S."/>
        </authorList>
    </citation>
    <scope>NUCLEOTIDE SEQUENCE [LARGE SCALE GENOMIC DNA]</scope>
    <source>
        <strain evidence="1 2">ICMP 14479</strain>
    </source>
</reference>
<gene>
    <name evidence="1" type="ORF">ALP29_201082</name>
</gene>
<protein>
    <submittedName>
        <fullName evidence="1">Uncharacterized protein</fullName>
    </submittedName>
</protein>
<evidence type="ECO:0000313" key="1">
    <source>
        <dbReference type="EMBL" id="RMU54120.1"/>
    </source>
</evidence>
<dbReference type="Proteomes" id="UP000280395">
    <property type="component" value="Unassembled WGS sequence"/>
</dbReference>
<evidence type="ECO:0000313" key="2">
    <source>
        <dbReference type="Proteomes" id="UP000280395"/>
    </source>
</evidence>
<proteinExistence type="predicted"/>
<comment type="caution">
    <text evidence="1">The sequence shown here is derived from an EMBL/GenBank/DDBJ whole genome shotgun (WGS) entry which is preliminary data.</text>
</comment>